<organism evidence="2 3">
    <name type="scientific">Lyngbya confervoides BDU141951</name>
    <dbReference type="NCBI Taxonomy" id="1574623"/>
    <lineage>
        <taxon>Bacteria</taxon>
        <taxon>Bacillati</taxon>
        <taxon>Cyanobacteriota</taxon>
        <taxon>Cyanophyceae</taxon>
        <taxon>Oscillatoriophycideae</taxon>
        <taxon>Oscillatoriales</taxon>
        <taxon>Microcoleaceae</taxon>
        <taxon>Lyngbya</taxon>
    </lineage>
</organism>
<name>A0ABD4T3U0_9CYAN</name>
<keyword evidence="1" id="KW-0812">Transmembrane</keyword>
<protein>
    <submittedName>
        <fullName evidence="2">DUF3611 family protein</fullName>
    </submittedName>
</protein>
<dbReference type="Pfam" id="PF12263">
    <property type="entry name" value="DUF3611"/>
    <property type="match status" value="1"/>
</dbReference>
<reference evidence="2 3" key="1">
    <citation type="journal article" date="2015" name="Genome Announc.">
        <title>Draft Genome Sequence of Filamentous Marine Cyanobacterium Lyngbya confervoides Strain BDU141951.</title>
        <authorList>
            <person name="Chandrababunaidu M.M."/>
            <person name="Sen D."/>
            <person name="Tripathy S."/>
        </authorList>
    </citation>
    <scope>NUCLEOTIDE SEQUENCE [LARGE SCALE GENOMIC DNA]</scope>
    <source>
        <strain evidence="2 3">BDU141951</strain>
    </source>
</reference>
<accession>A0ABD4T3U0</accession>
<keyword evidence="1" id="KW-1133">Transmembrane helix</keyword>
<dbReference type="EMBL" id="JTHE03000061">
    <property type="protein sequence ID" value="MCM1983326.1"/>
    <property type="molecule type" value="Genomic_DNA"/>
</dbReference>
<feature type="transmembrane region" description="Helical" evidence="1">
    <location>
        <begin position="29"/>
        <end position="52"/>
    </location>
</feature>
<keyword evidence="1" id="KW-0472">Membrane</keyword>
<dbReference type="RefSeq" id="WP_166275008.1">
    <property type="nucleotide sequence ID" value="NZ_JTHE03000061.1"/>
</dbReference>
<dbReference type="AlphaFoldDB" id="A0ABD4T3U0"/>
<evidence type="ECO:0000313" key="3">
    <source>
        <dbReference type="Proteomes" id="UP000031561"/>
    </source>
</evidence>
<evidence type="ECO:0000313" key="2">
    <source>
        <dbReference type="EMBL" id="MCM1983326.1"/>
    </source>
</evidence>
<keyword evidence="3" id="KW-1185">Reference proteome</keyword>
<proteinExistence type="predicted"/>
<evidence type="ECO:0000256" key="1">
    <source>
        <dbReference type="SAM" id="Phobius"/>
    </source>
</evidence>
<dbReference type="InterPro" id="IPR022051">
    <property type="entry name" value="DUF3611"/>
</dbReference>
<gene>
    <name evidence="2" type="ORF">QQ91_0010910</name>
</gene>
<comment type="caution">
    <text evidence="2">The sequence shown here is derived from an EMBL/GenBank/DDBJ whole genome shotgun (WGS) entry which is preliminary data.</text>
</comment>
<feature type="transmembrane region" description="Helical" evidence="1">
    <location>
        <begin position="177"/>
        <end position="201"/>
    </location>
</feature>
<sequence>MAEAGEIQSVTVTLRKLGTGFILWGRFSLWIKVVLTILSGILALVGFLPTFFARQVPRTPATNPSGGTGTAPAPVPTVDPNTGVGLFLIACSVVLLAASAYWSYRYINWGRRLQTNSVDTAPSKNSTLDLLRLGLGIDLTGMLLTLTAGEGSGGLLLLKSLSQLGNVFEIRIGPLDLIVILVCIHLAVGEYVGILASLYLLQRTTQPQR</sequence>
<feature type="transmembrane region" description="Helical" evidence="1">
    <location>
        <begin position="133"/>
        <end position="157"/>
    </location>
</feature>
<feature type="transmembrane region" description="Helical" evidence="1">
    <location>
        <begin position="84"/>
        <end position="104"/>
    </location>
</feature>
<dbReference type="Proteomes" id="UP000031561">
    <property type="component" value="Unassembled WGS sequence"/>
</dbReference>